<name>A0A517SSA9_9BACT</name>
<dbReference type="RefSeq" id="WP_145270595.1">
    <property type="nucleotide sequence ID" value="NZ_CP036272.1"/>
</dbReference>
<evidence type="ECO:0000256" key="1">
    <source>
        <dbReference type="SAM" id="Phobius"/>
    </source>
</evidence>
<evidence type="ECO:0000313" key="2">
    <source>
        <dbReference type="EMBL" id="QDT59017.1"/>
    </source>
</evidence>
<evidence type="ECO:0000313" key="3">
    <source>
        <dbReference type="Proteomes" id="UP000315003"/>
    </source>
</evidence>
<dbReference type="Pfam" id="PF04341">
    <property type="entry name" value="DUF485"/>
    <property type="match status" value="1"/>
</dbReference>
<dbReference type="AlphaFoldDB" id="A0A517SSA9"/>
<proteinExistence type="predicted"/>
<evidence type="ECO:0008006" key="4">
    <source>
        <dbReference type="Google" id="ProtNLM"/>
    </source>
</evidence>
<gene>
    <name evidence="2" type="ORF">SV7mr_15210</name>
</gene>
<accession>A0A517SSA9</accession>
<keyword evidence="3" id="KW-1185">Reference proteome</keyword>
<reference evidence="2 3" key="1">
    <citation type="submission" date="2019-02" db="EMBL/GenBank/DDBJ databases">
        <title>Deep-cultivation of Planctomycetes and their phenomic and genomic characterization uncovers novel biology.</title>
        <authorList>
            <person name="Wiegand S."/>
            <person name="Jogler M."/>
            <person name="Boedeker C."/>
            <person name="Pinto D."/>
            <person name="Vollmers J."/>
            <person name="Rivas-Marin E."/>
            <person name="Kohn T."/>
            <person name="Peeters S.H."/>
            <person name="Heuer A."/>
            <person name="Rast P."/>
            <person name="Oberbeckmann S."/>
            <person name="Bunk B."/>
            <person name="Jeske O."/>
            <person name="Meyerdierks A."/>
            <person name="Storesund J.E."/>
            <person name="Kallscheuer N."/>
            <person name="Luecker S."/>
            <person name="Lage O.M."/>
            <person name="Pohl T."/>
            <person name="Merkel B.J."/>
            <person name="Hornburger P."/>
            <person name="Mueller R.-W."/>
            <person name="Bruemmer F."/>
            <person name="Labrenz M."/>
            <person name="Spormann A.M."/>
            <person name="Op den Camp H."/>
            <person name="Overmann J."/>
            <person name="Amann R."/>
            <person name="Jetten M.S.M."/>
            <person name="Mascher T."/>
            <person name="Medema M.H."/>
            <person name="Devos D.P."/>
            <person name="Kaster A.-K."/>
            <person name="Ovreas L."/>
            <person name="Rohde M."/>
            <person name="Galperin M.Y."/>
            <person name="Jogler C."/>
        </authorList>
    </citation>
    <scope>NUCLEOTIDE SEQUENCE [LARGE SCALE GENOMIC DNA]</scope>
    <source>
        <strain evidence="2 3">SV_7m_r</strain>
    </source>
</reference>
<dbReference type="EMBL" id="CP036272">
    <property type="protein sequence ID" value="QDT59017.1"/>
    <property type="molecule type" value="Genomic_DNA"/>
</dbReference>
<keyword evidence="1" id="KW-1133">Transmembrane helix</keyword>
<feature type="transmembrane region" description="Helical" evidence="1">
    <location>
        <begin position="12"/>
        <end position="32"/>
    </location>
</feature>
<sequence length="90" mass="9784">MSSLSKSERYNARLGLWLFAIYLALYLGFVFLNAFSASTMEQPMIAGLNLAIIYGFALILGALVMALLYGLLCRSEAAPDKTDSPEEAGQ</sequence>
<dbReference type="InterPro" id="IPR007436">
    <property type="entry name" value="DUF485"/>
</dbReference>
<keyword evidence="1" id="KW-0812">Transmembrane</keyword>
<feature type="transmembrane region" description="Helical" evidence="1">
    <location>
        <begin position="52"/>
        <end position="72"/>
    </location>
</feature>
<organism evidence="2 3">
    <name type="scientific">Stieleria bergensis</name>
    <dbReference type="NCBI Taxonomy" id="2528025"/>
    <lineage>
        <taxon>Bacteria</taxon>
        <taxon>Pseudomonadati</taxon>
        <taxon>Planctomycetota</taxon>
        <taxon>Planctomycetia</taxon>
        <taxon>Pirellulales</taxon>
        <taxon>Pirellulaceae</taxon>
        <taxon>Stieleria</taxon>
    </lineage>
</organism>
<dbReference type="OrthoDB" id="9795644at2"/>
<keyword evidence="1" id="KW-0472">Membrane</keyword>
<dbReference type="Proteomes" id="UP000315003">
    <property type="component" value="Chromosome"/>
</dbReference>
<protein>
    <recommendedName>
        <fullName evidence="4">Inner membrane protein YjcH</fullName>
    </recommendedName>
</protein>